<feature type="domain" description="ABC transporter" evidence="5">
    <location>
        <begin position="2"/>
        <end position="242"/>
    </location>
</feature>
<dbReference type="Pfam" id="PF00005">
    <property type="entry name" value="ABC_tran"/>
    <property type="match status" value="1"/>
</dbReference>
<dbReference type="InterPro" id="IPR003593">
    <property type="entry name" value="AAA+_ATPase"/>
</dbReference>
<dbReference type="PROSITE" id="PS50893">
    <property type="entry name" value="ABC_TRANSPORTER_2"/>
    <property type="match status" value="1"/>
</dbReference>
<gene>
    <name evidence="6" type="ORF">NQT62_13310</name>
</gene>
<keyword evidence="1" id="KW-1003">Cell membrane</keyword>
<proteinExistence type="predicted"/>
<dbReference type="InterPro" id="IPR015854">
    <property type="entry name" value="ABC_transpr_LolD-like"/>
</dbReference>
<keyword evidence="4 6" id="KW-0067">ATP-binding</keyword>
<reference evidence="6 7" key="1">
    <citation type="submission" date="2022-07" db="EMBL/GenBank/DDBJ databases">
        <authorList>
            <person name="Xamxidin M."/>
            <person name="Wu M."/>
        </authorList>
    </citation>
    <scope>NUCLEOTIDE SEQUENCE [LARGE SCALE GENOMIC DNA]</scope>
    <source>
        <strain evidence="6 7">NBRC 111650</strain>
    </source>
</reference>
<evidence type="ECO:0000256" key="3">
    <source>
        <dbReference type="ARBA" id="ARBA00022741"/>
    </source>
</evidence>
<evidence type="ECO:0000256" key="1">
    <source>
        <dbReference type="ARBA" id="ARBA00022475"/>
    </source>
</evidence>
<evidence type="ECO:0000256" key="4">
    <source>
        <dbReference type="ARBA" id="ARBA00022840"/>
    </source>
</evidence>
<protein>
    <submittedName>
        <fullName evidence="6">ATP-binding cassette domain-containing protein</fullName>
    </submittedName>
</protein>
<organism evidence="6 7">
    <name type="scientific">Limnobacter humi</name>
    <dbReference type="NCBI Taxonomy" id="1778671"/>
    <lineage>
        <taxon>Bacteria</taxon>
        <taxon>Pseudomonadati</taxon>
        <taxon>Pseudomonadota</taxon>
        <taxon>Betaproteobacteria</taxon>
        <taxon>Burkholderiales</taxon>
        <taxon>Burkholderiaceae</taxon>
        <taxon>Limnobacter</taxon>
    </lineage>
</organism>
<dbReference type="GO" id="GO:0005524">
    <property type="term" value="F:ATP binding"/>
    <property type="evidence" value="ECO:0007669"/>
    <property type="project" value="UniProtKB-KW"/>
</dbReference>
<dbReference type="SUPFAM" id="SSF52540">
    <property type="entry name" value="P-loop containing nucleoside triphosphate hydrolases"/>
    <property type="match status" value="1"/>
</dbReference>
<dbReference type="PANTHER" id="PTHR24220:SF470">
    <property type="entry name" value="CELL DIVISION ATP-BINDING PROTEIN FTSE"/>
    <property type="match status" value="1"/>
</dbReference>
<dbReference type="InterPro" id="IPR003439">
    <property type="entry name" value="ABC_transporter-like_ATP-bd"/>
</dbReference>
<evidence type="ECO:0000313" key="6">
    <source>
        <dbReference type="EMBL" id="MCQ8897414.1"/>
    </source>
</evidence>
<dbReference type="InterPro" id="IPR027417">
    <property type="entry name" value="P-loop_NTPase"/>
</dbReference>
<dbReference type="EMBL" id="JANIGO010000005">
    <property type="protein sequence ID" value="MCQ8897414.1"/>
    <property type="molecule type" value="Genomic_DNA"/>
</dbReference>
<name>A0ABT1WKZ8_9BURK</name>
<accession>A0ABT1WKZ8</accession>
<dbReference type="Proteomes" id="UP001204142">
    <property type="component" value="Unassembled WGS sequence"/>
</dbReference>
<dbReference type="PANTHER" id="PTHR24220">
    <property type="entry name" value="IMPORT ATP-BINDING PROTEIN"/>
    <property type="match status" value="1"/>
</dbReference>
<keyword evidence="7" id="KW-1185">Reference proteome</keyword>
<keyword evidence="2" id="KW-0472">Membrane</keyword>
<sequence>MIVFKNVSLKYGEHAALKGVNFQLPKGSFTLLEGHSGAGKSSILRLLATFETPSSGDIFVGKSSIAKLNRRERAHYRRSVGYTGLDVQLLQNRTCFDNVALPLRVVGQSETDIQSRVKAALARVGLSHTDHMLPTELSGGQQLRLQIARAVVNRPALVLADEPTAQLDDESASRVVTLLEEFNRAGVTVMVATHESHRFNRVTHRLRLGDGQVLPTPADLSQAGGREGGVQEFSKDFLNKAYGA</sequence>
<dbReference type="Gene3D" id="3.40.50.300">
    <property type="entry name" value="P-loop containing nucleotide triphosphate hydrolases"/>
    <property type="match status" value="1"/>
</dbReference>
<dbReference type="SMART" id="SM00382">
    <property type="entry name" value="AAA"/>
    <property type="match status" value="1"/>
</dbReference>
<evidence type="ECO:0000259" key="5">
    <source>
        <dbReference type="PROSITE" id="PS50893"/>
    </source>
</evidence>
<keyword evidence="2" id="KW-0997">Cell inner membrane</keyword>
<comment type="caution">
    <text evidence="6">The sequence shown here is derived from an EMBL/GenBank/DDBJ whole genome shotgun (WGS) entry which is preliminary data.</text>
</comment>
<keyword evidence="3" id="KW-0547">Nucleotide-binding</keyword>
<evidence type="ECO:0000313" key="7">
    <source>
        <dbReference type="Proteomes" id="UP001204142"/>
    </source>
</evidence>
<dbReference type="RefSeq" id="WP_256765221.1">
    <property type="nucleotide sequence ID" value="NZ_JANIGO010000005.1"/>
</dbReference>
<evidence type="ECO:0000256" key="2">
    <source>
        <dbReference type="ARBA" id="ARBA00022519"/>
    </source>
</evidence>